<feature type="region of interest" description="Disordered" evidence="2">
    <location>
        <begin position="1"/>
        <end position="33"/>
    </location>
</feature>
<gene>
    <name evidence="4" type="ORF">PRZ48_004163</name>
</gene>
<dbReference type="Proteomes" id="UP001305779">
    <property type="component" value="Unassembled WGS sequence"/>
</dbReference>
<reference evidence="4 5" key="1">
    <citation type="journal article" date="2023" name="G3 (Bethesda)">
        <title>A chromosome-level genome assembly of Zasmidium syzygii isolated from banana leaves.</title>
        <authorList>
            <person name="van Westerhoven A.C."/>
            <person name="Mehrabi R."/>
            <person name="Talebi R."/>
            <person name="Steentjes M.B.F."/>
            <person name="Corcolon B."/>
            <person name="Chong P.A."/>
            <person name="Kema G.H.J."/>
            <person name="Seidl M.F."/>
        </authorList>
    </citation>
    <scope>NUCLEOTIDE SEQUENCE [LARGE SCALE GENOMIC DNA]</scope>
    <source>
        <strain evidence="4 5">P124</strain>
    </source>
</reference>
<evidence type="ECO:0000313" key="5">
    <source>
        <dbReference type="Proteomes" id="UP001305779"/>
    </source>
</evidence>
<accession>A0ABR0EZF7</accession>
<keyword evidence="5" id="KW-1185">Reference proteome</keyword>
<sequence>MLLSKEESERAIEPDPQTIEYLKKNPPRERPGNLIEAPKVVEATEKAAVEKLGPVSADLEEFTQDIPMRDGYVSGLKVVKPRDPTPGPLIVLAFGGGFVVGTKDQLTEEARTLAQLFGATVVNISYRLAPEYQFPIGQLDAWDSLKWIADNATGSILNADPTRGFIMGGVSSGGAIAAVLSRKFQEEPIAHPLTGQWLAVPTLLDDDIVPEKYKAYFISGEQNAKVTGVSKEVRLKMRALGGWDPKSDLGWAGNSKTPLSGQPRTYFQADGQDTLRDDALVYEEMLKDAGVPTKIDFYPGCPHAHWQDMPGIEITNRARIDTIAGFAWLLESSASREEIVRVLKISA</sequence>
<name>A0ABR0EZF7_ZASCE</name>
<feature type="compositionally biased region" description="Basic and acidic residues" evidence="2">
    <location>
        <begin position="21"/>
        <end position="31"/>
    </location>
</feature>
<comment type="caution">
    <text evidence="4">The sequence shown here is derived from an EMBL/GenBank/DDBJ whole genome shotgun (WGS) entry which is preliminary data.</text>
</comment>
<dbReference type="Pfam" id="PF07859">
    <property type="entry name" value="Abhydrolase_3"/>
    <property type="match status" value="1"/>
</dbReference>
<dbReference type="InterPro" id="IPR050300">
    <property type="entry name" value="GDXG_lipolytic_enzyme"/>
</dbReference>
<dbReference type="EMBL" id="JAXOVC010000002">
    <property type="protein sequence ID" value="KAK4506198.1"/>
    <property type="molecule type" value="Genomic_DNA"/>
</dbReference>
<dbReference type="PANTHER" id="PTHR48081">
    <property type="entry name" value="AB HYDROLASE SUPERFAMILY PROTEIN C4A8.06C"/>
    <property type="match status" value="1"/>
</dbReference>
<evidence type="ECO:0000313" key="4">
    <source>
        <dbReference type="EMBL" id="KAK4506198.1"/>
    </source>
</evidence>
<protein>
    <recommendedName>
        <fullName evidence="3">Alpha/beta hydrolase fold-3 domain-containing protein</fullName>
    </recommendedName>
</protein>
<organism evidence="4 5">
    <name type="scientific">Zasmidium cellare</name>
    <name type="common">Wine cellar mold</name>
    <name type="synonym">Racodium cellare</name>
    <dbReference type="NCBI Taxonomy" id="395010"/>
    <lineage>
        <taxon>Eukaryota</taxon>
        <taxon>Fungi</taxon>
        <taxon>Dikarya</taxon>
        <taxon>Ascomycota</taxon>
        <taxon>Pezizomycotina</taxon>
        <taxon>Dothideomycetes</taxon>
        <taxon>Dothideomycetidae</taxon>
        <taxon>Mycosphaerellales</taxon>
        <taxon>Mycosphaerellaceae</taxon>
        <taxon>Zasmidium</taxon>
    </lineage>
</organism>
<evidence type="ECO:0000256" key="2">
    <source>
        <dbReference type="SAM" id="MobiDB-lite"/>
    </source>
</evidence>
<dbReference type="Gene3D" id="3.40.50.1820">
    <property type="entry name" value="alpha/beta hydrolase"/>
    <property type="match status" value="1"/>
</dbReference>
<feature type="compositionally biased region" description="Basic and acidic residues" evidence="2">
    <location>
        <begin position="1"/>
        <end position="13"/>
    </location>
</feature>
<dbReference type="SUPFAM" id="SSF53474">
    <property type="entry name" value="alpha/beta-Hydrolases"/>
    <property type="match status" value="1"/>
</dbReference>
<evidence type="ECO:0000256" key="1">
    <source>
        <dbReference type="ARBA" id="ARBA00022801"/>
    </source>
</evidence>
<feature type="domain" description="Alpha/beta hydrolase fold-3" evidence="3">
    <location>
        <begin position="93"/>
        <end position="305"/>
    </location>
</feature>
<keyword evidence="1" id="KW-0378">Hydrolase</keyword>
<evidence type="ECO:0000259" key="3">
    <source>
        <dbReference type="Pfam" id="PF07859"/>
    </source>
</evidence>
<proteinExistence type="predicted"/>
<dbReference type="InterPro" id="IPR029058">
    <property type="entry name" value="AB_hydrolase_fold"/>
</dbReference>
<dbReference type="InterPro" id="IPR013094">
    <property type="entry name" value="AB_hydrolase_3"/>
</dbReference>